<comment type="caution">
    <text evidence="1">The sequence shown here is derived from an EMBL/GenBank/DDBJ whole genome shotgun (WGS) entry which is preliminary data.</text>
</comment>
<dbReference type="PANTHER" id="PTHR43130">
    <property type="entry name" value="ARAC-FAMILY TRANSCRIPTIONAL REGULATOR"/>
    <property type="match status" value="1"/>
</dbReference>
<dbReference type="RefSeq" id="WP_286056377.1">
    <property type="nucleotide sequence ID" value="NZ_JASVWF010000008.1"/>
</dbReference>
<dbReference type="SUPFAM" id="SSF52317">
    <property type="entry name" value="Class I glutamine amidotransferase-like"/>
    <property type="match status" value="1"/>
</dbReference>
<dbReference type="PANTHER" id="PTHR43130:SF2">
    <property type="entry name" value="DJ-1_PFPI DOMAIN-CONTAINING PROTEIN"/>
    <property type="match status" value="1"/>
</dbReference>
<dbReference type="Gene3D" id="3.40.50.880">
    <property type="match status" value="1"/>
</dbReference>
<accession>A0ABT7MGG7</accession>
<keyword evidence="2" id="KW-1185">Reference proteome</keyword>
<dbReference type="EMBL" id="JASVWF010000008">
    <property type="protein sequence ID" value="MDL5159772.1"/>
    <property type="molecule type" value="Genomic_DNA"/>
</dbReference>
<proteinExistence type="predicted"/>
<reference evidence="1 2" key="1">
    <citation type="submission" date="2023-06" db="EMBL/GenBank/DDBJ databases">
        <title>Actinomycetospora Odt1-22.</title>
        <authorList>
            <person name="Supong K."/>
        </authorList>
    </citation>
    <scope>NUCLEOTIDE SEQUENCE [LARGE SCALE GENOMIC DNA]</scope>
    <source>
        <strain evidence="1 2">Odt1-22</strain>
    </source>
</reference>
<protein>
    <submittedName>
        <fullName evidence="1">DJ-1/PfpI family protein</fullName>
    </submittedName>
</protein>
<sequence>MRVQIVLFDGFDPLDVLGPYEVLTVGGGMSGGGVTVEFAGVDGPRLVPSGLPAISLAATATLDPAVDVVVVPGVAGSLSLDPQEEGSVGALLTRAIGPLAGPLRAALDHDGTTVATVCGGSLLVAWSGLADGRPLVTHERGADLTGTAPVPVDARVVDDGDLVSAGNVTCGIDLALHLLEREVGPQVAHAVERVIRFERRGTVWRASGTPVRA</sequence>
<evidence type="ECO:0000313" key="1">
    <source>
        <dbReference type="EMBL" id="MDL5159772.1"/>
    </source>
</evidence>
<evidence type="ECO:0000313" key="2">
    <source>
        <dbReference type="Proteomes" id="UP001231924"/>
    </source>
</evidence>
<dbReference type="Proteomes" id="UP001231924">
    <property type="component" value="Unassembled WGS sequence"/>
</dbReference>
<dbReference type="InterPro" id="IPR029062">
    <property type="entry name" value="Class_I_gatase-like"/>
</dbReference>
<gene>
    <name evidence="1" type="ORF">QRT03_27650</name>
</gene>
<dbReference type="InterPro" id="IPR052158">
    <property type="entry name" value="INH-QAR"/>
</dbReference>
<name>A0ABT7MGG7_9PSEU</name>
<organism evidence="1 2">
    <name type="scientific">Actinomycetospora termitidis</name>
    <dbReference type="NCBI Taxonomy" id="3053470"/>
    <lineage>
        <taxon>Bacteria</taxon>
        <taxon>Bacillati</taxon>
        <taxon>Actinomycetota</taxon>
        <taxon>Actinomycetes</taxon>
        <taxon>Pseudonocardiales</taxon>
        <taxon>Pseudonocardiaceae</taxon>
        <taxon>Actinomycetospora</taxon>
    </lineage>
</organism>